<keyword evidence="8" id="KW-1185">Reference proteome</keyword>
<feature type="domain" description="RNA polymerase subunit H/Rpb5 C-terminal" evidence="5">
    <location>
        <begin position="133"/>
        <end position="205"/>
    </location>
</feature>
<gene>
    <name evidence="7" type="primary">NRPB5A</name>
    <name evidence="7" type="ORF">CR513_39868</name>
</gene>
<dbReference type="FunFam" id="3.90.940.20:FF:000001">
    <property type="entry name" value="DNA-directed RNA polymerases I, II, and III subunit RPABC1"/>
    <property type="match status" value="1"/>
</dbReference>
<dbReference type="NCBIfam" id="NF007129">
    <property type="entry name" value="PRK09570.1"/>
    <property type="match status" value="1"/>
</dbReference>
<comment type="similarity">
    <text evidence="4">Belongs to the archaeal Rpo5/eukaryotic RPB5 RNA polymerase subunit family.</text>
</comment>
<dbReference type="Pfam" id="PF01191">
    <property type="entry name" value="RNA_pol_Rpb5_C"/>
    <property type="match status" value="1"/>
</dbReference>
<dbReference type="Gene3D" id="3.40.1340.10">
    <property type="entry name" value="RNA polymerase, Rpb5, N-terminal domain"/>
    <property type="match status" value="1"/>
</dbReference>
<proteinExistence type="inferred from homology"/>
<accession>A0A371FMW8</accession>
<evidence type="ECO:0000259" key="6">
    <source>
        <dbReference type="Pfam" id="PF03871"/>
    </source>
</evidence>
<dbReference type="GO" id="GO:0005666">
    <property type="term" value="C:RNA polymerase III complex"/>
    <property type="evidence" value="ECO:0007669"/>
    <property type="project" value="TreeGrafter"/>
</dbReference>
<evidence type="ECO:0000313" key="7">
    <source>
        <dbReference type="EMBL" id="RDX79676.1"/>
    </source>
</evidence>
<dbReference type="GO" id="GO:0003899">
    <property type="term" value="F:DNA-directed RNA polymerase activity"/>
    <property type="evidence" value="ECO:0007669"/>
    <property type="project" value="InterPro"/>
</dbReference>
<evidence type="ECO:0000313" key="8">
    <source>
        <dbReference type="Proteomes" id="UP000257109"/>
    </source>
</evidence>
<dbReference type="PIRSF" id="PIRSF000747">
    <property type="entry name" value="RPB5"/>
    <property type="match status" value="1"/>
</dbReference>
<dbReference type="STRING" id="157652.A0A371FMW8"/>
<feature type="domain" description="RNA polymerase Rpb5 N-terminal" evidence="6">
    <location>
        <begin position="6"/>
        <end position="90"/>
    </location>
</feature>
<comment type="caution">
    <text evidence="7">The sequence shown here is derived from an EMBL/GenBank/DDBJ whole genome shotgun (WGS) entry which is preliminary data.</text>
</comment>
<dbReference type="PANTHER" id="PTHR10535:SF0">
    <property type="entry name" value="DNA-DIRECTED RNA POLYMERASES I, II, AND III SUBUNIT RPABC1"/>
    <property type="match status" value="1"/>
</dbReference>
<dbReference type="PANTHER" id="PTHR10535">
    <property type="entry name" value="DNA-DIRECTED RNA POLYMERASES I, II, AND III SUBUNIT RPABC1"/>
    <property type="match status" value="1"/>
</dbReference>
<keyword evidence="2" id="KW-0804">Transcription</keyword>
<dbReference type="HAMAP" id="MF_00025">
    <property type="entry name" value="RNApol_Rpo5_RPB5"/>
    <property type="match status" value="1"/>
</dbReference>
<dbReference type="EMBL" id="QJKJ01008465">
    <property type="protein sequence ID" value="RDX79676.1"/>
    <property type="molecule type" value="Genomic_DNA"/>
</dbReference>
<dbReference type="SUPFAM" id="SSF53036">
    <property type="entry name" value="Eukaryotic RPB5 N-terminal domain"/>
    <property type="match status" value="1"/>
</dbReference>
<dbReference type="Gene3D" id="3.90.940.20">
    <property type="entry name" value="RPB5-like RNA polymerase subunit"/>
    <property type="match status" value="1"/>
</dbReference>
<evidence type="ECO:0000256" key="2">
    <source>
        <dbReference type="ARBA" id="ARBA00023163"/>
    </source>
</evidence>
<organism evidence="7 8">
    <name type="scientific">Mucuna pruriens</name>
    <name type="common">Velvet bean</name>
    <name type="synonym">Dolichos pruriens</name>
    <dbReference type="NCBI Taxonomy" id="157652"/>
    <lineage>
        <taxon>Eukaryota</taxon>
        <taxon>Viridiplantae</taxon>
        <taxon>Streptophyta</taxon>
        <taxon>Embryophyta</taxon>
        <taxon>Tracheophyta</taxon>
        <taxon>Spermatophyta</taxon>
        <taxon>Magnoliopsida</taxon>
        <taxon>eudicotyledons</taxon>
        <taxon>Gunneridae</taxon>
        <taxon>Pentapetalae</taxon>
        <taxon>rosids</taxon>
        <taxon>fabids</taxon>
        <taxon>Fabales</taxon>
        <taxon>Fabaceae</taxon>
        <taxon>Papilionoideae</taxon>
        <taxon>50 kb inversion clade</taxon>
        <taxon>NPAAA clade</taxon>
        <taxon>indigoferoid/millettioid clade</taxon>
        <taxon>Phaseoleae</taxon>
        <taxon>Mucuna</taxon>
    </lineage>
</organism>
<protein>
    <submittedName>
        <fullName evidence="7">DNA-directed RNA polymerases II and IV subunit 5A</fullName>
    </submittedName>
</protein>
<dbReference type="GO" id="GO:0005736">
    <property type="term" value="C:RNA polymerase I complex"/>
    <property type="evidence" value="ECO:0007669"/>
    <property type="project" value="TreeGrafter"/>
</dbReference>
<reference evidence="7" key="1">
    <citation type="submission" date="2018-05" db="EMBL/GenBank/DDBJ databases">
        <title>Draft genome of Mucuna pruriens seed.</title>
        <authorList>
            <person name="Nnadi N.E."/>
            <person name="Vos R."/>
            <person name="Hasami M.H."/>
            <person name="Devisetty U.K."/>
            <person name="Aguiy J.C."/>
        </authorList>
    </citation>
    <scope>NUCLEOTIDE SEQUENCE [LARGE SCALE GENOMIC DNA]</scope>
    <source>
        <strain evidence="7">JCA_2017</strain>
    </source>
</reference>
<dbReference type="GO" id="GO:0003677">
    <property type="term" value="F:DNA binding"/>
    <property type="evidence" value="ECO:0007669"/>
    <property type="project" value="InterPro"/>
</dbReference>
<dbReference type="FunFam" id="3.40.1340.10:FF:000001">
    <property type="entry name" value="DNA-directed RNA polymerases I, II, and III subunit RPABC1"/>
    <property type="match status" value="1"/>
</dbReference>
<evidence type="ECO:0000256" key="3">
    <source>
        <dbReference type="ARBA" id="ARBA00023242"/>
    </source>
</evidence>
<dbReference type="GO" id="GO:0006362">
    <property type="term" value="P:transcription elongation by RNA polymerase I"/>
    <property type="evidence" value="ECO:0007669"/>
    <property type="project" value="TreeGrafter"/>
</dbReference>
<dbReference type="Pfam" id="PF03871">
    <property type="entry name" value="RNA_pol_Rpb5_N"/>
    <property type="match status" value="1"/>
</dbReference>
<dbReference type="Proteomes" id="UP000257109">
    <property type="component" value="Unassembled WGS sequence"/>
</dbReference>
<name>A0A371FMW8_MUCPR</name>
<dbReference type="GO" id="GO:0006366">
    <property type="term" value="P:transcription by RNA polymerase II"/>
    <property type="evidence" value="ECO:0007669"/>
    <property type="project" value="TreeGrafter"/>
</dbReference>
<evidence type="ECO:0000259" key="5">
    <source>
        <dbReference type="Pfam" id="PF01191"/>
    </source>
</evidence>
<keyword evidence="3" id="KW-0539">Nucleus</keyword>
<evidence type="ECO:0000256" key="1">
    <source>
        <dbReference type="ARBA" id="ARBA00004123"/>
    </source>
</evidence>
<dbReference type="InterPro" id="IPR036710">
    <property type="entry name" value="RNA_pol_Rpb5_N_sf"/>
</dbReference>
<dbReference type="SUPFAM" id="SSF55287">
    <property type="entry name" value="RPB5-like RNA polymerase subunit"/>
    <property type="match status" value="1"/>
</dbReference>
<dbReference type="GO" id="GO:0005665">
    <property type="term" value="C:RNA polymerase II, core complex"/>
    <property type="evidence" value="ECO:0007669"/>
    <property type="project" value="TreeGrafter"/>
</dbReference>
<dbReference type="GO" id="GO:0042797">
    <property type="term" value="P:tRNA transcription by RNA polymerase III"/>
    <property type="evidence" value="ECO:0007669"/>
    <property type="project" value="TreeGrafter"/>
</dbReference>
<dbReference type="InterPro" id="IPR035913">
    <property type="entry name" value="RPB5-like_sf"/>
</dbReference>
<dbReference type="InterPro" id="IPR014381">
    <property type="entry name" value="Arch_Rpo5/euc_Rpb5"/>
</dbReference>
<evidence type="ECO:0000256" key="4">
    <source>
        <dbReference type="ARBA" id="ARBA00025765"/>
    </source>
</evidence>
<comment type="subcellular location">
    <subcellularLocation>
        <location evidence="1">Nucleus</location>
    </subcellularLocation>
</comment>
<dbReference type="AlphaFoldDB" id="A0A371FMW8"/>
<dbReference type="OrthoDB" id="248779at2759"/>
<sequence length="216" mass="25316">MVLTVEEMGRLYRIRKTVMQMLSDRGYLVGEFEINMSKRDFKSKYGEHMKREDLVINKAKKENSGDQIYVFFPEEAKVGVKTMKTYTNRMNSENVFRAILVLQSNLTPFARTCISEISSKFQLEVFQEAELLVNIKEHCLVPEHQVLTDIEKKTLVERYTVKETQLPRIQVSDPVARYYGLKRGQVVKIIRPSETAGRYVTYRFVGEQREIKMSRV</sequence>
<dbReference type="InterPro" id="IPR005571">
    <property type="entry name" value="RNA_pol_Rpb5_N"/>
</dbReference>
<keyword evidence="7" id="KW-0240">DNA-directed RNA polymerase</keyword>
<dbReference type="InterPro" id="IPR000783">
    <property type="entry name" value="RNA_pol_subH/Rpb5_C"/>
</dbReference>